<feature type="compositionally biased region" description="Basic and acidic residues" evidence="1">
    <location>
        <begin position="189"/>
        <end position="198"/>
    </location>
</feature>
<proteinExistence type="predicted"/>
<comment type="caution">
    <text evidence="2">The sequence shown here is derived from an EMBL/GenBank/DDBJ whole genome shotgun (WGS) entry which is preliminary data.</text>
</comment>
<evidence type="ECO:0000256" key="1">
    <source>
        <dbReference type="SAM" id="MobiDB-lite"/>
    </source>
</evidence>
<feature type="region of interest" description="Disordered" evidence="1">
    <location>
        <begin position="1"/>
        <end position="102"/>
    </location>
</feature>
<gene>
    <name evidence="2" type="ORF">PHMEG_00029220</name>
</gene>
<name>A0A225V346_9STRA</name>
<reference evidence="3" key="1">
    <citation type="submission" date="2017-03" db="EMBL/GenBank/DDBJ databases">
        <title>Phytopthora megakarya and P. palmivora, two closely related causual agents of cacao black pod achieved similar genome size and gene model numbers by different mechanisms.</title>
        <authorList>
            <person name="Ali S."/>
            <person name="Shao J."/>
            <person name="Larry D.J."/>
            <person name="Kronmiller B."/>
            <person name="Shen D."/>
            <person name="Strem M.D."/>
            <person name="Melnick R.L."/>
            <person name="Guiltinan M.J."/>
            <person name="Tyler B.M."/>
            <person name="Meinhardt L.W."/>
            <person name="Bailey B.A."/>
        </authorList>
    </citation>
    <scope>NUCLEOTIDE SEQUENCE [LARGE SCALE GENOMIC DNA]</scope>
    <source>
        <strain evidence="3">zdho120</strain>
    </source>
</reference>
<dbReference type="Proteomes" id="UP000198211">
    <property type="component" value="Unassembled WGS sequence"/>
</dbReference>
<feature type="region of interest" description="Disordered" evidence="1">
    <location>
        <begin position="168"/>
        <end position="198"/>
    </location>
</feature>
<evidence type="ECO:0000313" key="3">
    <source>
        <dbReference type="Proteomes" id="UP000198211"/>
    </source>
</evidence>
<protein>
    <submittedName>
        <fullName evidence="2">Uncharacterized protein</fullName>
    </submittedName>
</protein>
<sequence>MGESVGRRPPRGACPTLLRSVPASTPRRSQYRTAHSTKPEKERRKRPSVPAPTATEPEKNVDRAPAVNVGSELEEKAPPRAAKKPKKATTAREPGAASREDGFDLSEFMASFQSGMASVTAPSVTVDPLPMVLSPPAAPEGPSVVDELRALKEEVLRLRGLVGAQVTTSGSPIMMGTPTALNAKGELPPPDRKKFPGR</sequence>
<evidence type="ECO:0000313" key="2">
    <source>
        <dbReference type="EMBL" id="OWY99731.1"/>
    </source>
</evidence>
<dbReference type="AlphaFoldDB" id="A0A225V346"/>
<dbReference type="EMBL" id="NBNE01008218">
    <property type="protein sequence ID" value="OWY99731.1"/>
    <property type="molecule type" value="Genomic_DNA"/>
</dbReference>
<organism evidence="2 3">
    <name type="scientific">Phytophthora megakarya</name>
    <dbReference type="NCBI Taxonomy" id="4795"/>
    <lineage>
        <taxon>Eukaryota</taxon>
        <taxon>Sar</taxon>
        <taxon>Stramenopiles</taxon>
        <taxon>Oomycota</taxon>
        <taxon>Peronosporomycetes</taxon>
        <taxon>Peronosporales</taxon>
        <taxon>Peronosporaceae</taxon>
        <taxon>Phytophthora</taxon>
    </lineage>
</organism>
<feature type="compositionally biased region" description="Polar residues" evidence="1">
    <location>
        <begin position="22"/>
        <end position="36"/>
    </location>
</feature>
<accession>A0A225V346</accession>
<keyword evidence="3" id="KW-1185">Reference proteome</keyword>